<gene>
    <name evidence="1" type="ORF">J5U22_00710</name>
</gene>
<evidence type="ECO:0000313" key="1">
    <source>
        <dbReference type="EMBL" id="QXJ34164.1"/>
    </source>
</evidence>
<protein>
    <submittedName>
        <fullName evidence="1">Putative phage integrase</fullName>
    </submittedName>
</protein>
<name>A0A8F5BZ99_9CREN</name>
<keyword evidence="2" id="KW-1185">Reference proteome</keyword>
<dbReference type="AlphaFoldDB" id="A0A8F5BZ99"/>
<evidence type="ECO:0000313" key="2">
    <source>
        <dbReference type="Proteomes" id="UP000694036"/>
    </source>
</evidence>
<reference evidence="1 2" key="1">
    <citation type="journal article" date="2021" name="Environ. Microbiol.">
        <title>New insights into the diversity and evolution of the archaeal mobilome from three complete genomes of Saccharolobus shibatae.</title>
        <authorList>
            <person name="Medvedeva S."/>
            <person name="Brandt D."/>
            <person name="Cvirkaite-Krupovic V."/>
            <person name="Liu Y."/>
            <person name="Severinov K."/>
            <person name="Ishino S."/>
            <person name="Ishino Y."/>
            <person name="Prangishvili D."/>
            <person name="Kalinowski J."/>
            <person name="Krupovic M."/>
        </authorList>
    </citation>
    <scope>NUCLEOTIDE SEQUENCE [LARGE SCALE GENOMIC DNA]</scope>
    <source>
        <strain evidence="1 2">S38A</strain>
    </source>
</reference>
<organism evidence="1 2">
    <name type="scientific">Saccharolobus shibatae</name>
    <dbReference type="NCBI Taxonomy" id="2286"/>
    <lineage>
        <taxon>Archaea</taxon>
        <taxon>Thermoproteota</taxon>
        <taxon>Thermoprotei</taxon>
        <taxon>Sulfolobales</taxon>
        <taxon>Sulfolobaceae</taxon>
        <taxon>Saccharolobus</taxon>
    </lineage>
</organism>
<proteinExistence type="predicted"/>
<accession>A0A8F5BZ99</accession>
<dbReference type="EMBL" id="CP077713">
    <property type="protein sequence ID" value="QXJ34164.1"/>
    <property type="molecule type" value="Genomic_DNA"/>
</dbReference>
<dbReference type="Proteomes" id="UP000694036">
    <property type="component" value="Chromosome"/>
</dbReference>
<sequence length="79" mass="9147">MTVDELSDIIYGVKTTDIDPTTVISAIIKAKKDEGFRNFFLTLLWQELGDYIKEPSNSYIVTKEDIEFFERLVRKIGVK</sequence>